<gene>
    <name evidence="1" type="ORF">CLOSTASPAR_03355</name>
</gene>
<accession>C0D265</accession>
<sequence>MLRRAVSIFPLRLGKFQFLQCLRTSNPNVMIVAQKAKNKPTPDLQMRAYSRAGRPFGQKKAPRKKALFSVRIRFWVQV</sequence>
<dbReference type="AlphaFoldDB" id="C0D265"/>
<dbReference type="HOGENOM" id="CLU_2615667_0_0_9"/>
<evidence type="ECO:0000313" key="1">
    <source>
        <dbReference type="EMBL" id="EEG54581.1"/>
    </source>
</evidence>
<organism evidence="1 2">
    <name type="scientific">[Clostridium] asparagiforme DSM 15981</name>
    <dbReference type="NCBI Taxonomy" id="518636"/>
    <lineage>
        <taxon>Bacteria</taxon>
        <taxon>Bacillati</taxon>
        <taxon>Bacillota</taxon>
        <taxon>Clostridia</taxon>
        <taxon>Lachnospirales</taxon>
        <taxon>Lachnospiraceae</taxon>
        <taxon>Enterocloster</taxon>
    </lineage>
</organism>
<protein>
    <submittedName>
        <fullName evidence="1">Uncharacterized protein</fullName>
    </submittedName>
</protein>
<dbReference type="EMBL" id="ACCJ01000255">
    <property type="protein sequence ID" value="EEG54581.1"/>
    <property type="molecule type" value="Genomic_DNA"/>
</dbReference>
<name>C0D265_9FIRM</name>
<keyword evidence="2" id="KW-1185">Reference proteome</keyword>
<dbReference type="Proteomes" id="UP000004756">
    <property type="component" value="Unassembled WGS sequence"/>
</dbReference>
<comment type="caution">
    <text evidence="1">The sequence shown here is derived from an EMBL/GenBank/DDBJ whole genome shotgun (WGS) entry which is preliminary data.</text>
</comment>
<evidence type="ECO:0000313" key="2">
    <source>
        <dbReference type="Proteomes" id="UP000004756"/>
    </source>
</evidence>
<proteinExistence type="predicted"/>
<reference evidence="1 2" key="1">
    <citation type="submission" date="2009-02" db="EMBL/GenBank/DDBJ databases">
        <title>Draft genome sequence of Clostridium asparagiforme (DSM 15981).</title>
        <authorList>
            <person name="Sudarsanam P."/>
            <person name="Ley R."/>
            <person name="Guruge J."/>
            <person name="Turnbaugh P.J."/>
            <person name="Mahowald M."/>
            <person name="Liep D."/>
            <person name="Gordon J."/>
        </authorList>
    </citation>
    <scope>NUCLEOTIDE SEQUENCE [LARGE SCALE GENOMIC DNA]</scope>
    <source>
        <strain evidence="1 2">DSM 15981</strain>
    </source>
</reference>